<evidence type="ECO:0000256" key="1">
    <source>
        <dbReference type="ARBA" id="ARBA00022553"/>
    </source>
</evidence>
<sequence>VQDVMRSGIWRGSARLRHRNGHAIPVRINAFVIRNDAGHPVAMTGMFEDLTAEVQREERLRLFEALVENAPDAIGVADFAGAILYANAAYKALTGYGDDLIGMNGFDYIHDEDYRAAQVTLARLAEGKAAFLEVRIRRKDGGIVPVAATMYAQMSPNDRLRIIGFLRDISAQKRAEEERFALQQQVIDAQRAAIRELSTPLIPISETAVIMPLVGAIDSARAQQIVDSLLEGVAAHRAEMAIVDITGVQVVDTQVANALVRAAQAVRLLGAQVVLTGIKPQVAQTLVQLGVSLEGIRTAGTLQTGVRLALDNDANRRRNGSR</sequence>
<dbReference type="Pfam" id="PF13426">
    <property type="entry name" value="PAS_9"/>
    <property type="match status" value="1"/>
</dbReference>
<organism evidence="5 6">
    <name type="scientific">Candidatus Thermofonsia Clade 3 bacterium</name>
    <dbReference type="NCBI Taxonomy" id="2364212"/>
    <lineage>
        <taxon>Bacteria</taxon>
        <taxon>Bacillati</taxon>
        <taxon>Chloroflexota</taxon>
        <taxon>Candidatus Thermofontia</taxon>
        <taxon>Candidatus Thermofonsia Clade 3</taxon>
    </lineage>
</organism>
<dbReference type="InterPro" id="IPR002645">
    <property type="entry name" value="STAS_dom"/>
</dbReference>
<feature type="domain" description="PAC" evidence="3">
    <location>
        <begin position="10"/>
        <end position="62"/>
    </location>
</feature>
<dbReference type="NCBIfam" id="TIGR00229">
    <property type="entry name" value="sensory_box"/>
    <property type="match status" value="1"/>
</dbReference>
<dbReference type="PROSITE" id="PS50112">
    <property type="entry name" value="PAS"/>
    <property type="match status" value="1"/>
</dbReference>
<dbReference type="EMBL" id="PGTN01000198">
    <property type="protein sequence ID" value="PJF46455.1"/>
    <property type="molecule type" value="Genomic_DNA"/>
</dbReference>
<keyword evidence="1" id="KW-0597">Phosphoprotein</keyword>
<keyword evidence="5" id="KW-0808">Transferase</keyword>
<dbReference type="PROSITE" id="PS50113">
    <property type="entry name" value="PAC"/>
    <property type="match status" value="2"/>
</dbReference>
<dbReference type="GO" id="GO:0016301">
    <property type="term" value="F:kinase activity"/>
    <property type="evidence" value="ECO:0007669"/>
    <property type="project" value="UniProtKB-KW"/>
</dbReference>
<dbReference type="SUPFAM" id="SSF55785">
    <property type="entry name" value="PYP-like sensor domain (PAS domain)"/>
    <property type="match status" value="2"/>
</dbReference>
<dbReference type="InterPro" id="IPR035965">
    <property type="entry name" value="PAS-like_dom_sf"/>
</dbReference>
<gene>
    <name evidence="5" type="ORF">CUN48_13715</name>
</gene>
<dbReference type="InterPro" id="IPR036513">
    <property type="entry name" value="STAS_dom_sf"/>
</dbReference>
<dbReference type="AlphaFoldDB" id="A0A2M8Q9H6"/>
<dbReference type="InterPro" id="IPR013767">
    <property type="entry name" value="PAS_fold"/>
</dbReference>
<protein>
    <submittedName>
        <fullName evidence="5">Histidine kinase</fullName>
    </submittedName>
</protein>
<dbReference type="CDD" id="cd00130">
    <property type="entry name" value="PAS"/>
    <property type="match status" value="1"/>
</dbReference>
<feature type="domain" description="STAS" evidence="4">
    <location>
        <begin position="198"/>
        <end position="309"/>
    </location>
</feature>
<name>A0A2M8Q9H6_9CHLR</name>
<keyword evidence="5" id="KW-0418">Kinase</keyword>
<feature type="domain" description="PAC" evidence="3">
    <location>
        <begin position="130"/>
        <end position="181"/>
    </location>
</feature>
<dbReference type="InterPro" id="IPR000014">
    <property type="entry name" value="PAS"/>
</dbReference>
<dbReference type="InterPro" id="IPR051932">
    <property type="entry name" value="Bact_StressResp_Reg"/>
</dbReference>
<dbReference type="CDD" id="cd07041">
    <property type="entry name" value="STAS_RsbR_RsbS_like"/>
    <property type="match status" value="1"/>
</dbReference>
<dbReference type="InterPro" id="IPR001610">
    <property type="entry name" value="PAC"/>
</dbReference>
<evidence type="ECO:0000313" key="5">
    <source>
        <dbReference type="EMBL" id="PJF46455.1"/>
    </source>
</evidence>
<dbReference type="Proteomes" id="UP000230790">
    <property type="component" value="Unassembled WGS sequence"/>
</dbReference>
<dbReference type="Gene3D" id="3.30.750.24">
    <property type="entry name" value="STAS domain"/>
    <property type="match status" value="1"/>
</dbReference>
<evidence type="ECO:0000313" key="6">
    <source>
        <dbReference type="Proteomes" id="UP000230790"/>
    </source>
</evidence>
<dbReference type="PANTHER" id="PTHR33745:SF3">
    <property type="entry name" value="RSBT CO-ANTAGONIST PROTEIN RSBRC"/>
    <property type="match status" value="1"/>
</dbReference>
<evidence type="ECO:0000259" key="4">
    <source>
        <dbReference type="PROSITE" id="PS50801"/>
    </source>
</evidence>
<dbReference type="Gene3D" id="3.30.450.20">
    <property type="entry name" value="PAS domain"/>
    <property type="match status" value="2"/>
</dbReference>
<dbReference type="SMART" id="SM00086">
    <property type="entry name" value="PAC"/>
    <property type="match status" value="2"/>
</dbReference>
<dbReference type="Pfam" id="PF00989">
    <property type="entry name" value="PAS"/>
    <property type="match status" value="1"/>
</dbReference>
<dbReference type="PANTHER" id="PTHR33745">
    <property type="entry name" value="RSBT ANTAGONIST PROTEIN RSBS-RELATED"/>
    <property type="match status" value="1"/>
</dbReference>
<dbReference type="SUPFAM" id="SSF52091">
    <property type="entry name" value="SpoIIaa-like"/>
    <property type="match status" value="1"/>
</dbReference>
<proteinExistence type="predicted"/>
<accession>A0A2M8Q9H6</accession>
<feature type="non-terminal residue" evidence="5">
    <location>
        <position position="1"/>
    </location>
</feature>
<reference evidence="5 6" key="1">
    <citation type="submission" date="2017-11" db="EMBL/GenBank/DDBJ databases">
        <title>Evolution of Phototrophy in the Chloroflexi Phylum Driven by Horizontal Gene Transfer.</title>
        <authorList>
            <person name="Ward L.M."/>
            <person name="Hemp J."/>
            <person name="Shih P.M."/>
            <person name="Mcglynn S.E."/>
            <person name="Fischer W."/>
        </authorList>
    </citation>
    <scope>NUCLEOTIDE SEQUENCE [LARGE SCALE GENOMIC DNA]</scope>
    <source>
        <strain evidence="5">JP3_7</strain>
    </source>
</reference>
<comment type="caution">
    <text evidence="5">The sequence shown here is derived from an EMBL/GenBank/DDBJ whole genome shotgun (WGS) entry which is preliminary data.</text>
</comment>
<dbReference type="InterPro" id="IPR000700">
    <property type="entry name" value="PAS-assoc_C"/>
</dbReference>
<dbReference type="GO" id="GO:0006355">
    <property type="term" value="P:regulation of DNA-templated transcription"/>
    <property type="evidence" value="ECO:0007669"/>
    <property type="project" value="InterPro"/>
</dbReference>
<feature type="domain" description="PAS" evidence="2">
    <location>
        <begin position="59"/>
        <end position="128"/>
    </location>
</feature>
<evidence type="ECO:0000259" key="2">
    <source>
        <dbReference type="PROSITE" id="PS50112"/>
    </source>
</evidence>
<dbReference type="PROSITE" id="PS50801">
    <property type="entry name" value="STAS"/>
    <property type="match status" value="1"/>
</dbReference>
<evidence type="ECO:0000259" key="3">
    <source>
        <dbReference type="PROSITE" id="PS50113"/>
    </source>
</evidence>
<dbReference type="SMART" id="SM00091">
    <property type="entry name" value="PAS"/>
    <property type="match status" value="1"/>
</dbReference>
<dbReference type="Pfam" id="PF01740">
    <property type="entry name" value="STAS"/>
    <property type="match status" value="1"/>
</dbReference>